<evidence type="ECO:0000256" key="3">
    <source>
        <dbReference type="ARBA" id="ARBA00022833"/>
    </source>
</evidence>
<dbReference type="PANTHER" id="PTHR42940:SF8">
    <property type="entry name" value="VACUOLAR PROTEIN SORTING-ASSOCIATED PROTEIN 11"/>
    <property type="match status" value="1"/>
</dbReference>
<keyword evidence="3" id="KW-0862">Zinc</keyword>
<feature type="domain" description="Alcohol dehydrogenase-like C-terminal" evidence="5">
    <location>
        <begin position="194"/>
        <end position="328"/>
    </location>
</feature>
<dbReference type="GO" id="GO:0046872">
    <property type="term" value="F:metal ion binding"/>
    <property type="evidence" value="ECO:0007669"/>
    <property type="project" value="UniProtKB-KW"/>
</dbReference>
<dbReference type="EMBL" id="CP009809">
    <property type="protein sequence ID" value="ATZ50252.1"/>
    <property type="molecule type" value="Genomic_DNA"/>
</dbReference>
<dbReference type="PANTHER" id="PTHR42940">
    <property type="entry name" value="ALCOHOL DEHYDROGENASE 1-RELATED"/>
    <property type="match status" value="1"/>
</dbReference>
<accession>A0A384JIG6</accession>
<evidence type="ECO:0000313" key="7">
    <source>
        <dbReference type="Proteomes" id="UP000001798"/>
    </source>
</evidence>
<dbReference type="CDD" id="cd05188">
    <property type="entry name" value="MDR"/>
    <property type="match status" value="1"/>
</dbReference>
<dbReference type="Pfam" id="PF00107">
    <property type="entry name" value="ADH_zinc_N"/>
    <property type="match status" value="1"/>
</dbReference>
<evidence type="ECO:0000313" key="6">
    <source>
        <dbReference type="EMBL" id="ATZ50252.1"/>
    </source>
</evidence>
<keyword evidence="7" id="KW-1185">Reference proteome</keyword>
<sequence>MSSLPSHHNALVLESVGSDFLIKPLPTPLPTPGSAIVQICCTGILSYHREVYNGSRPYPFPLPIVGGLSAIARIMALGSDAVSLTEGQLVYVDCVVRGRDDPSTLFLSAIHDGFSQGSKRLMRDVWRNGTFADLARVPLENCIALNEPRLCEELGYSVQDLMYLCYLLVPYGGLRDIKLEAGETIVICPATGGFGGAGVQVAAAMGARVIAMGRNEEELERLKQHIQRGTPSATIRTVRMTGDVEKDAAALQEFGTIDAVLDISPPAAAKSTHLKSAINSLRKGGRASLMGSGEYAIDNWKVMGDNITLKGKLMYERDDMVQFVKMLESGLFPRGKEFVDVKSFSLGEWKEAFDMAAEYTGVGRLVVIKP</sequence>
<dbReference type="KEGG" id="bfu:BCIN_05g06200"/>
<dbReference type="OrthoDB" id="5407715at2759"/>
<reference evidence="6 7" key="1">
    <citation type="journal article" date="2011" name="PLoS Genet.">
        <title>Genomic analysis of the necrotrophic fungal pathogens Sclerotinia sclerotiorum and Botrytis cinerea.</title>
        <authorList>
            <person name="Amselem J."/>
            <person name="Cuomo C.A."/>
            <person name="van Kan J.A."/>
            <person name="Viaud M."/>
            <person name="Benito E.P."/>
            <person name="Couloux A."/>
            <person name="Coutinho P.M."/>
            <person name="de Vries R.P."/>
            <person name="Dyer P.S."/>
            <person name="Fillinger S."/>
            <person name="Fournier E."/>
            <person name="Gout L."/>
            <person name="Hahn M."/>
            <person name="Kohn L."/>
            <person name="Lapalu N."/>
            <person name="Plummer K.M."/>
            <person name="Pradier J.M."/>
            <person name="Quevillon E."/>
            <person name="Sharon A."/>
            <person name="Simon A."/>
            <person name="ten Have A."/>
            <person name="Tudzynski B."/>
            <person name="Tudzynski P."/>
            <person name="Wincker P."/>
            <person name="Andrew M."/>
            <person name="Anthouard V."/>
            <person name="Beever R.E."/>
            <person name="Beffa R."/>
            <person name="Benoit I."/>
            <person name="Bouzid O."/>
            <person name="Brault B."/>
            <person name="Chen Z."/>
            <person name="Choquer M."/>
            <person name="Collemare J."/>
            <person name="Cotton P."/>
            <person name="Danchin E.G."/>
            <person name="Da Silva C."/>
            <person name="Gautier A."/>
            <person name="Giraud C."/>
            <person name="Giraud T."/>
            <person name="Gonzalez C."/>
            <person name="Grossetete S."/>
            <person name="Guldener U."/>
            <person name="Henrissat B."/>
            <person name="Howlett B.J."/>
            <person name="Kodira C."/>
            <person name="Kretschmer M."/>
            <person name="Lappartient A."/>
            <person name="Leroch M."/>
            <person name="Levis C."/>
            <person name="Mauceli E."/>
            <person name="Neuveglise C."/>
            <person name="Oeser B."/>
            <person name="Pearson M."/>
            <person name="Poulain J."/>
            <person name="Poussereau N."/>
            <person name="Quesneville H."/>
            <person name="Rascle C."/>
            <person name="Schumacher J."/>
            <person name="Segurens B."/>
            <person name="Sexton A."/>
            <person name="Silva E."/>
            <person name="Sirven C."/>
            <person name="Soanes D.M."/>
            <person name="Talbot N.J."/>
            <person name="Templeton M."/>
            <person name="Yandava C."/>
            <person name="Yarden O."/>
            <person name="Zeng Q."/>
            <person name="Rollins J.A."/>
            <person name="Lebrun M.H."/>
            <person name="Dickman M."/>
        </authorList>
    </citation>
    <scope>NUCLEOTIDE SEQUENCE [LARGE SCALE GENOMIC DNA]</scope>
    <source>
        <strain evidence="6 7">B05.10</strain>
    </source>
</reference>
<evidence type="ECO:0000259" key="5">
    <source>
        <dbReference type="Pfam" id="PF00107"/>
    </source>
</evidence>
<dbReference type="RefSeq" id="XP_024548904.1">
    <property type="nucleotide sequence ID" value="XM_024693119.1"/>
</dbReference>
<protein>
    <recommendedName>
        <fullName evidence="5">Alcohol dehydrogenase-like C-terminal domain-containing protein</fullName>
    </recommendedName>
</protein>
<dbReference type="InterPro" id="IPR036291">
    <property type="entry name" value="NAD(P)-bd_dom_sf"/>
</dbReference>
<dbReference type="Proteomes" id="UP000001798">
    <property type="component" value="Chromosome 5"/>
</dbReference>
<dbReference type="GO" id="GO:0004022">
    <property type="term" value="F:alcohol dehydrogenase (NAD+) activity"/>
    <property type="evidence" value="ECO:0007669"/>
    <property type="project" value="TreeGrafter"/>
</dbReference>
<evidence type="ECO:0000256" key="4">
    <source>
        <dbReference type="ARBA" id="ARBA00023002"/>
    </source>
</evidence>
<organism evidence="6 7">
    <name type="scientific">Botryotinia fuckeliana (strain B05.10)</name>
    <name type="common">Noble rot fungus</name>
    <name type="synonym">Botrytis cinerea</name>
    <dbReference type="NCBI Taxonomy" id="332648"/>
    <lineage>
        <taxon>Eukaryota</taxon>
        <taxon>Fungi</taxon>
        <taxon>Dikarya</taxon>
        <taxon>Ascomycota</taxon>
        <taxon>Pezizomycotina</taxon>
        <taxon>Leotiomycetes</taxon>
        <taxon>Helotiales</taxon>
        <taxon>Sclerotiniaceae</taxon>
        <taxon>Botrytis</taxon>
    </lineage>
</organism>
<dbReference type="VEuPathDB" id="FungiDB:Bcin05g06200"/>
<evidence type="ECO:0000256" key="1">
    <source>
        <dbReference type="ARBA" id="ARBA00001947"/>
    </source>
</evidence>
<dbReference type="Gene3D" id="3.90.180.10">
    <property type="entry name" value="Medium-chain alcohol dehydrogenases, catalytic domain"/>
    <property type="match status" value="1"/>
</dbReference>
<proteinExistence type="predicted"/>
<dbReference type="InterPro" id="IPR011032">
    <property type="entry name" value="GroES-like_sf"/>
</dbReference>
<dbReference type="GeneID" id="36394199"/>
<dbReference type="SUPFAM" id="SSF51735">
    <property type="entry name" value="NAD(P)-binding Rossmann-fold domains"/>
    <property type="match status" value="1"/>
</dbReference>
<reference evidence="6 7" key="3">
    <citation type="journal article" date="2017" name="Mol. Plant Pathol.">
        <title>A gapless genome sequence of the fungus Botrytis cinerea.</title>
        <authorList>
            <person name="Van Kan J.A."/>
            <person name="Stassen J.H."/>
            <person name="Mosbach A."/>
            <person name="Van Der Lee T.A."/>
            <person name="Faino L."/>
            <person name="Farmer A.D."/>
            <person name="Papasotiriou D.G."/>
            <person name="Zhou S."/>
            <person name="Seidl M.F."/>
            <person name="Cottam E."/>
            <person name="Edel D."/>
            <person name="Hahn M."/>
            <person name="Schwartz D.C."/>
            <person name="Dietrich R.A."/>
            <person name="Widdison S."/>
            <person name="Scalliet G."/>
        </authorList>
    </citation>
    <scope>NUCLEOTIDE SEQUENCE [LARGE SCALE GENOMIC DNA]</scope>
    <source>
        <strain evidence="6 7">B05.10</strain>
    </source>
</reference>
<dbReference type="Gene3D" id="3.40.50.720">
    <property type="entry name" value="NAD(P)-binding Rossmann-like Domain"/>
    <property type="match status" value="1"/>
</dbReference>
<dbReference type="SUPFAM" id="SSF50129">
    <property type="entry name" value="GroES-like"/>
    <property type="match status" value="1"/>
</dbReference>
<name>A0A384JIG6_BOTFB</name>
<keyword evidence="2" id="KW-0479">Metal-binding</keyword>
<dbReference type="GO" id="GO:0005737">
    <property type="term" value="C:cytoplasm"/>
    <property type="evidence" value="ECO:0007669"/>
    <property type="project" value="TreeGrafter"/>
</dbReference>
<comment type="cofactor">
    <cofactor evidence="1">
        <name>Zn(2+)</name>
        <dbReference type="ChEBI" id="CHEBI:29105"/>
    </cofactor>
</comment>
<keyword evidence="4" id="KW-0560">Oxidoreductase</keyword>
<dbReference type="AlphaFoldDB" id="A0A384JIG6"/>
<gene>
    <name evidence="6" type="ORF">BCIN_05g06200</name>
</gene>
<reference evidence="6 7" key="2">
    <citation type="journal article" date="2012" name="Eukaryot. Cell">
        <title>Genome update of Botrytis cinerea strains B05.10 and T4.</title>
        <authorList>
            <person name="Staats M."/>
            <person name="van Kan J.A."/>
        </authorList>
    </citation>
    <scope>NUCLEOTIDE SEQUENCE [LARGE SCALE GENOMIC DNA]</scope>
    <source>
        <strain evidence="6 7">B05.10</strain>
    </source>
</reference>
<dbReference type="InterPro" id="IPR013149">
    <property type="entry name" value="ADH-like_C"/>
</dbReference>
<evidence type="ECO:0000256" key="2">
    <source>
        <dbReference type="ARBA" id="ARBA00022723"/>
    </source>
</evidence>